<comment type="caution">
    <text evidence="18">The sequence shown here is derived from an EMBL/GenBank/DDBJ whole genome shotgun (WGS) entry which is preliminary data.</text>
</comment>
<dbReference type="FunFam" id="1.20.1110.10:FF:000032">
    <property type="entry name" value="Cation-transporting ATPase"/>
    <property type="match status" value="1"/>
</dbReference>
<keyword evidence="7 13" id="KW-0067">ATP-binding</keyword>
<dbReference type="SFLD" id="SFLDG00002">
    <property type="entry name" value="C1.7:_P-type_atpase_like"/>
    <property type="match status" value="1"/>
</dbReference>
<protein>
    <recommendedName>
        <fullName evidence="13">Cation-transporting ATPase</fullName>
        <ecNumber evidence="13">7.2.2.-</ecNumber>
    </recommendedName>
</protein>
<evidence type="ECO:0000256" key="10">
    <source>
        <dbReference type="ARBA" id="ARBA00022989"/>
    </source>
</evidence>
<feature type="compositionally biased region" description="Acidic residues" evidence="14">
    <location>
        <begin position="107"/>
        <end position="124"/>
    </location>
</feature>
<dbReference type="SFLD" id="SFLDF00027">
    <property type="entry name" value="p-type_atpase"/>
    <property type="match status" value="1"/>
</dbReference>
<feature type="transmembrane region" description="Helical" evidence="13">
    <location>
        <begin position="1177"/>
        <end position="1199"/>
    </location>
</feature>
<feature type="transmembrane region" description="Helical" evidence="13">
    <location>
        <begin position="1137"/>
        <end position="1156"/>
    </location>
</feature>
<dbReference type="InterPro" id="IPR023214">
    <property type="entry name" value="HAD_sf"/>
</dbReference>
<keyword evidence="5 13" id="KW-0479">Metal-binding</keyword>
<dbReference type="InterPro" id="IPR036412">
    <property type="entry name" value="HAD-like_sf"/>
</dbReference>
<dbReference type="FunFam" id="3.40.1110.10:FF:000057">
    <property type="entry name" value="Cation-transporting ATPase"/>
    <property type="match status" value="1"/>
</dbReference>
<evidence type="ECO:0000256" key="6">
    <source>
        <dbReference type="ARBA" id="ARBA00022741"/>
    </source>
</evidence>
<feature type="transmembrane region" description="Helical" evidence="13">
    <location>
        <begin position="1254"/>
        <end position="1278"/>
    </location>
</feature>
<gene>
    <name evidence="18" type="ORF">C8A01DRAFT_13510</name>
</gene>
<feature type="region of interest" description="Disordered" evidence="14">
    <location>
        <begin position="1"/>
        <end position="32"/>
    </location>
</feature>
<dbReference type="GO" id="GO:0019829">
    <property type="term" value="F:ATPase-coupled monoatomic cation transmembrane transporter activity"/>
    <property type="evidence" value="ECO:0007669"/>
    <property type="project" value="UniProtKB-UniRule"/>
</dbReference>
<evidence type="ECO:0000256" key="2">
    <source>
        <dbReference type="ARBA" id="ARBA00006000"/>
    </source>
</evidence>
<evidence type="ECO:0000256" key="13">
    <source>
        <dbReference type="RuleBase" id="RU362082"/>
    </source>
</evidence>
<dbReference type="SUPFAM" id="SSF81665">
    <property type="entry name" value="Calcium ATPase, transmembrane domain M"/>
    <property type="match status" value="1"/>
</dbReference>
<dbReference type="PRINTS" id="PR00119">
    <property type="entry name" value="CATATPASE"/>
</dbReference>
<dbReference type="EMBL" id="MU854334">
    <property type="protein sequence ID" value="KAK4042899.1"/>
    <property type="molecule type" value="Genomic_DNA"/>
</dbReference>
<feature type="compositionally biased region" description="Polar residues" evidence="14">
    <location>
        <begin position="768"/>
        <end position="780"/>
    </location>
</feature>
<sequence length="1347" mass="150529">MDAHDDSEPASGGPNQLPEAGGGPGFYRLGTNQSSASIFEDVEMAHDELFAGPMAESLPTSVSAFSHRRARADSTTSFSFYQDEDELQESGEALAFESGDARPSVDNIDELPFDDDFEEPDDSTDMERNSAYGEDVFLRRTSTQSRGSIRSRLLRRDSGVSAGSGYGANRYSQKVYMVNEDLYIVIAGFRTSPVGLALYALLCLLTFGLGWLFFRWLPRWHIKLVGKPSPLRDCQWVVIENQWNEMAILDVDSRPYGRSLSTVFGTPGKMDSYLLVDEDQDPIVRDLRMISYRYVRFFFHPTRDKFLLGTGWKDPRWSNVREIRAGIDSEEKTHRDVVFGDNLIDIEEKSWFRLLVDEAFHPFYVFQIASLILWSLDDYYVYATAIFVISALSITTSLIETKLTMKRLREISRFVCDVRVLRNGFWRNIPSSDLVPGDVYEVSDPSLGQFPADSLLLSGDCIVNESMLTGESVPVSKVPATDETLRSLDLAASTMLPGVAKNFLFCGTKIVRARRPQENPDEEAVALAMVVRTGFNTTKGALVRSMLFPKPSGFSFYRDSFRYISVMACVAMLGFIASLVNFFRLGLSWRLIVIRALDLITIVVPPALPATLTIGITFALGRLKDKEIFCISPQRVNVAGKLDLMCFDKTGTLTEEGLDILGVRVVSRAENRFSGLLTEPDDLVPDHSANTGDKNQVDTRNAALYTMVTCHSLRMVDGEPVGDPLDLKMFEFTRWSFEEGNMGGASADDEEQGNLHPSVARPPAGAKQQENGTGQSVGNPSFNSVPLELGVLKSFEFVSQLRRASVIVRTFGRPSGDIYVKGAPECMRDICRPETFPADYEKLLAHYTHKGYRVIGCATKHLKKLSWVKAQKMTRQQVESDLDFVGFIVFENKLKPTTSAVLKELLDSNIGAVMVTGDNILTAISVARECGMINKTAHCFIPRFLTGDARDPNASLQWESIDNQAYQLDPNTLLPLPAPPEQDASLPYDISNLRNYSVAVSGDVFRWVVDFAPPEVMRRMLVTGKVFARMSPDEKHELVEKLQSIDYSCGFCGDGANDCGALKAADVGISLSEAEASVAAPFTSRVFDIRCVPEVIREGRAALVTSFSCFKYMSMYSAIQFTSVSFLYASASNLGDYQFLFIDLVLILPIAVFMSWAGPYPELCRKKPTADLVSRKVLTPLLGQIVIAVVIQAVAFVAVRKQPWFIPPTLSRGHPNIENSENTALFLTSCFEYILVGVVLNAGRPYRRLGIHNWPFLFTIIIALCFSLLLITGSWAWLSDFMELTYLPWDFKLFIVGLGMAYYALAWMGEHFMFQPLARWIGRMKVSLLKKAKTRKQYKVIQEQMLF</sequence>
<evidence type="ECO:0000256" key="8">
    <source>
        <dbReference type="ARBA" id="ARBA00022842"/>
    </source>
</evidence>
<dbReference type="InterPro" id="IPR008250">
    <property type="entry name" value="ATPase_P-typ_transduc_dom_A_sf"/>
</dbReference>
<dbReference type="InterPro" id="IPR018303">
    <property type="entry name" value="ATPase_P-typ_P_site"/>
</dbReference>
<dbReference type="Gene3D" id="3.40.50.1000">
    <property type="entry name" value="HAD superfamily/HAD-like"/>
    <property type="match status" value="1"/>
</dbReference>
<feature type="transmembrane region" description="Helical" evidence="13">
    <location>
        <begin position="379"/>
        <end position="399"/>
    </location>
</feature>
<dbReference type="SUPFAM" id="SSF81660">
    <property type="entry name" value="Metal cation-transporting ATPase, ATP-binding domain N"/>
    <property type="match status" value="1"/>
</dbReference>
<feature type="transmembrane region" description="Helical" evidence="13">
    <location>
        <begin position="1293"/>
        <end position="1314"/>
    </location>
</feature>
<feature type="transmembrane region" description="Helical" evidence="13">
    <location>
        <begin position="196"/>
        <end position="214"/>
    </location>
</feature>
<evidence type="ECO:0000256" key="9">
    <source>
        <dbReference type="ARBA" id="ARBA00022967"/>
    </source>
</evidence>
<evidence type="ECO:0000259" key="17">
    <source>
        <dbReference type="Pfam" id="PF12409"/>
    </source>
</evidence>
<feature type="region of interest" description="Disordered" evidence="14">
    <location>
        <begin position="97"/>
        <end position="128"/>
    </location>
</feature>
<dbReference type="InterPro" id="IPR047821">
    <property type="entry name" value="P5B-type_ATPase"/>
</dbReference>
<evidence type="ECO:0000256" key="5">
    <source>
        <dbReference type="ARBA" id="ARBA00022723"/>
    </source>
</evidence>
<evidence type="ECO:0000313" key="19">
    <source>
        <dbReference type="Proteomes" id="UP001303115"/>
    </source>
</evidence>
<dbReference type="InterPro" id="IPR023299">
    <property type="entry name" value="ATPase_P-typ_cyto_dom_N"/>
</dbReference>
<feature type="transmembrane region" description="Helical" evidence="13">
    <location>
        <begin position="599"/>
        <end position="620"/>
    </location>
</feature>
<feature type="domain" description="P-type ATPase A" evidence="15">
    <location>
        <begin position="418"/>
        <end position="546"/>
    </location>
</feature>
<organism evidence="18 19">
    <name type="scientific">Parachaetomium inaequale</name>
    <dbReference type="NCBI Taxonomy" id="2588326"/>
    <lineage>
        <taxon>Eukaryota</taxon>
        <taxon>Fungi</taxon>
        <taxon>Dikarya</taxon>
        <taxon>Ascomycota</taxon>
        <taxon>Pezizomycotina</taxon>
        <taxon>Sordariomycetes</taxon>
        <taxon>Sordariomycetidae</taxon>
        <taxon>Sordariales</taxon>
        <taxon>Chaetomiaceae</taxon>
        <taxon>Parachaetomium</taxon>
    </lineage>
</organism>
<keyword evidence="4 13" id="KW-0812">Transmembrane</keyword>
<feature type="domain" description="P5B-type ATPase N-terminal" evidence="17">
    <location>
        <begin position="180"/>
        <end position="300"/>
    </location>
</feature>
<dbReference type="Pfam" id="PF00689">
    <property type="entry name" value="Cation_ATPase_C"/>
    <property type="match status" value="1"/>
</dbReference>
<dbReference type="Gene3D" id="1.20.1110.10">
    <property type="entry name" value="Calcium-transporting ATPase, transmembrane domain"/>
    <property type="match status" value="1"/>
</dbReference>
<dbReference type="EC" id="7.2.2.-" evidence="13"/>
<dbReference type="FunFam" id="2.70.150.10:FF:000119">
    <property type="entry name" value="Cation-transporting ATPase"/>
    <property type="match status" value="1"/>
</dbReference>
<dbReference type="SUPFAM" id="SSF81653">
    <property type="entry name" value="Calcium ATPase, transduction domain A"/>
    <property type="match status" value="1"/>
</dbReference>
<evidence type="ECO:0000313" key="18">
    <source>
        <dbReference type="EMBL" id="KAK4042899.1"/>
    </source>
</evidence>
<keyword evidence="9 13" id="KW-1278">Translocase</keyword>
<dbReference type="InterPro" id="IPR047819">
    <property type="entry name" value="P5A-ATPase_N"/>
</dbReference>
<keyword evidence="11 13" id="KW-0472">Membrane</keyword>
<dbReference type="Gene3D" id="2.70.150.10">
    <property type="entry name" value="Calcium-transporting ATPase, cytoplasmic transduction domain A"/>
    <property type="match status" value="1"/>
</dbReference>
<dbReference type="FunFam" id="3.40.50.1000:FF:000068">
    <property type="entry name" value="Cation-transporting ATPase"/>
    <property type="match status" value="1"/>
</dbReference>
<keyword evidence="19" id="KW-1185">Reference proteome</keyword>
<dbReference type="SUPFAM" id="SSF56784">
    <property type="entry name" value="HAD-like"/>
    <property type="match status" value="1"/>
</dbReference>
<comment type="similarity">
    <text evidence="2 13">Belongs to the cation transport ATPase (P-type) (TC 3.A.3) family. Type V subfamily.</text>
</comment>
<dbReference type="Pfam" id="PF00122">
    <property type="entry name" value="E1-E2_ATPase"/>
    <property type="match status" value="1"/>
</dbReference>
<keyword evidence="8 13" id="KW-0460">Magnesium</keyword>
<feature type="region of interest" description="Disordered" evidence="14">
    <location>
        <begin position="741"/>
        <end position="780"/>
    </location>
</feature>
<comment type="catalytic activity">
    <reaction evidence="12 13">
        <text>ATP + H2O = ADP + phosphate + H(+)</text>
        <dbReference type="Rhea" id="RHEA:13065"/>
        <dbReference type="ChEBI" id="CHEBI:15377"/>
        <dbReference type="ChEBI" id="CHEBI:15378"/>
        <dbReference type="ChEBI" id="CHEBI:30616"/>
        <dbReference type="ChEBI" id="CHEBI:43474"/>
        <dbReference type="ChEBI" id="CHEBI:456216"/>
    </reaction>
</comment>
<evidence type="ECO:0000256" key="11">
    <source>
        <dbReference type="ARBA" id="ARBA00023136"/>
    </source>
</evidence>
<evidence type="ECO:0000259" key="15">
    <source>
        <dbReference type="Pfam" id="PF00122"/>
    </source>
</evidence>
<dbReference type="Proteomes" id="UP001303115">
    <property type="component" value="Unassembled WGS sequence"/>
</dbReference>
<dbReference type="GO" id="GO:0016887">
    <property type="term" value="F:ATP hydrolysis activity"/>
    <property type="evidence" value="ECO:0007669"/>
    <property type="project" value="InterPro"/>
</dbReference>
<dbReference type="PANTHER" id="PTHR45630:SF8">
    <property type="entry name" value="CATION-TRANSPORTING ATPASE"/>
    <property type="match status" value="1"/>
</dbReference>
<dbReference type="NCBIfam" id="TIGR01494">
    <property type="entry name" value="ATPase_P-type"/>
    <property type="match status" value="2"/>
</dbReference>
<evidence type="ECO:0000256" key="3">
    <source>
        <dbReference type="ARBA" id="ARBA00022553"/>
    </source>
</evidence>
<name>A0AAN6PPK0_9PEZI</name>
<evidence type="ECO:0000256" key="1">
    <source>
        <dbReference type="ARBA" id="ARBA00004141"/>
    </source>
</evidence>
<dbReference type="Pfam" id="PF12409">
    <property type="entry name" value="P5-ATPase"/>
    <property type="match status" value="1"/>
</dbReference>
<keyword evidence="10 13" id="KW-1133">Transmembrane helix</keyword>
<dbReference type="InterPro" id="IPR001757">
    <property type="entry name" value="P_typ_ATPase"/>
</dbReference>
<dbReference type="InterPro" id="IPR044492">
    <property type="entry name" value="P_typ_ATPase_HD_dom"/>
</dbReference>
<proteinExistence type="inferred from homology"/>
<evidence type="ECO:0000256" key="4">
    <source>
        <dbReference type="ARBA" id="ARBA00022692"/>
    </source>
</evidence>
<feature type="transmembrane region" description="Helical" evidence="13">
    <location>
        <begin position="563"/>
        <end position="587"/>
    </location>
</feature>
<reference evidence="19" key="1">
    <citation type="journal article" date="2023" name="Mol. Phylogenet. Evol.">
        <title>Genome-scale phylogeny and comparative genomics of the fungal order Sordariales.</title>
        <authorList>
            <person name="Hensen N."/>
            <person name="Bonometti L."/>
            <person name="Westerberg I."/>
            <person name="Brannstrom I.O."/>
            <person name="Guillou S."/>
            <person name="Cros-Aarteil S."/>
            <person name="Calhoun S."/>
            <person name="Haridas S."/>
            <person name="Kuo A."/>
            <person name="Mondo S."/>
            <person name="Pangilinan J."/>
            <person name="Riley R."/>
            <person name="LaButti K."/>
            <person name="Andreopoulos B."/>
            <person name="Lipzen A."/>
            <person name="Chen C."/>
            <person name="Yan M."/>
            <person name="Daum C."/>
            <person name="Ng V."/>
            <person name="Clum A."/>
            <person name="Steindorff A."/>
            <person name="Ohm R.A."/>
            <person name="Martin F."/>
            <person name="Silar P."/>
            <person name="Natvig D.O."/>
            <person name="Lalanne C."/>
            <person name="Gautier V."/>
            <person name="Ament-Velasquez S.L."/>
            <person name="Kruys A."/>
            <person name="Hutchinson M.I."/>
            <person name="Powell A.J."/>
            <person name="Barry K."/>
            <person name="Miller A.N."/>
            <person name="Grigoriev I.V."/>
            <person name="Debuchy R."/>
            <person name="Gladieux P."/>
            <person name="Hiltunen Thoren M."/>
            <person name="Johannesson H."/>
        </authorList>
    </citation>
    <scope>NUCLEOTIDE SEQUENCE [LARGE SCALE GENOMIC DNA]</scope>
    <source>
        <strain evidence="19">CBS 284.82</strain>
    </source>
</reference>
<dbReference type="PANTHER" id="PTHR45630">
    <property type="entry name" value="CATION-TRANSPORTING ATPASE-RELATED"/>
    <property type="match status" value="1"/>
</dbReference>
<dbReference type="InterPro" id="IPR006544">
    <property type="entry name" value="P-type_TPase_V"/>
</dbReference>
<dbReference type="CDD" id="cd07542">
    <property type="entry name" value="P-type_ATPase_cation"/>
    <property type="match status" value="1"/>
</dbReference>
<dbReference type="GO" id="GO:0006874">
    <property type="term" value="P:intracellular calcium ion homeostasis"/>
    <property type="evidence" value="ECO:0007669"/>
    <property type="project" value="TreeGrafter"/>
</dbReference>
<dbReference type="SFLD" id="SFLDS00003">
    <property type="entry name" value="Haloacid_Dehalogenase"/>
    <property type="match status" value="1"/>
</dbReference>
<dbReference type="PROSITE" id="PS00154">
    <property type="entry name" value="ATPASE_E1_E2"/>
    <property type="match status" value="1"/>
</dbReference>
<evidence type="ECO:0000259" key="16">
    <source>
        <dbReference type="Pfam" id="PF00689"/>
    </source>
</evidence>
<dbReference type="Gene3D" id="3.40.1110.10">
    <property type="entry name" value="Calcium-transporting ATPase, cytoplasmic domain N"/>
    <property type="match status" value="1"/>
</dbReference>
<dbReference type="GO" id="GO:0016020">
    <property type="term" value="C:membrane"/>
    <property type="evidence" value="ECO:0007669"/>
    <property type="project" value="UniProtKB-SubCell"/>
</dbReference>
<dbReference type="InterPro" id="IPR023298">
    <property type="entry name" value="ATPase_P-typ_TM_dom_sf"/>
</dbReference>
<keyword evidence="6 13" id="KW-0547">Nucleotide-binding</keyword>
<accession>A0AAN6PPK0</accession>
<dbReference type="NCBIfam" id="TIGR01657">
    <property type="entry name" value="P-ATPase-V"/>
    <property type="match status" value="1"/>
</dbReference>
<dbReference type="GO" id="GO:0005524">
    <property type="term" value="F:ATP binding"/>
    <property type="evidence" value="ECO:0007669"/>
    <property type="project" value="UniProtKB-UniRule"/>
</dbReference>
<feature type="domain" description="Cation-transporting P-type ATPase C-terminal" evidence="16">
    <location>
        <begin position="1138"/>
        <end position="1305"/>
    </location>
</feature>
<evidence type="ECO:0000256" key="14">
    <source>
        <dbReference type="SAM" id="MobiDB-lite"/>
    </source>
</evidence>
<feature type="transmembrane region" description="Helical" evidence="13">
    <location>
        <begin position="1224"/>
        <end position="1242"/>
    </location>
</feature>
<dbReference type="GO" id="GO:0015662">
    <property type="term" value="F:P-type ion transporter activity"/>
    <property type="evidence" value="ECO:0007669"/>
    <property type="project" value="InterPro"/>
</dbReference>
<dbReference type="InterPro" id="IPR006068">
    <property type="entry name" value="ATPase_P-typ_cation-transptr_C"/>
</dbReference>
<keyword evidence="3" id="KW-0597">Phosphoprotein</keyword>
<evidence type="ECO:0000256" key="12">
    <source>
        <dbReference type="ARBA" id="ARBA00049360"/>
    </source>
</evidence>
<dbReference type="InterPro" id="IPR059000">
    <property type="entry name" value="ATPase_P-type_domA"/>
</dbReference>
<dbReference type="GO" id="GO:0046872">
    <property type="term" value="F:metal ion binding"/>
    <property type="evidence" value="ECO:0007669"/>
    <property type="project" value="UniProtKB-UniRule"/>
</dbReference>
<evidence type="ECO:0000256" key="7">
    <source>
        <dbReference type="ARBA" id="ARBA00022840"/>
    </source>
</evidence>
<comment type="subcellular location">
    <subcellularLocation>
        <location evidence="1 13">Membrane</location>
        <topology evidence="1 13">Multi-pass membrane protein</topology>
    </subcellularLocation>
</comment>